<comment type="caution">
    <text evidence="1">The sequence shown here is derived from an EMBL/GenBank/DDBJ whole genome shotgun (WGS) entry which is preliminary data.</text>
</comment>
<dbReference type="EMBL" id="BIFH01000052">
    <property type="protein sequence ID" value="GCE01700.1"/>
    <property type="molecule type" value="Genomic_DNA"/>
</dbReference>
<proteinExistence type="predicted"/>
<organism evidence="1 2">
    <name type="scientific">Embleya hyalina</name>
    <dbReference type="NCBI Taxonomy" id="516124"/>
    <lineage>
        <taxon>Bacteria</taxon>
        <taxon>Bacillati</taxon>
        <taxon>Actinomycetota</taxon>
        <taxon>Actinomycetes</taxon>
        <taxon>Kitasatosporales</taxon>
        <taxon>Streptomycetaceae</taxon>
        <taxon>Embleya</taxon>
    </lineage>
</organism>
<gene>
    <name evidence="1" type="ORF">EHYA_09469</name>
</gene>
<protein>
    <submittedName>
        <fullName evidence="1">Uncharacterized protein</fullName>
    </submittedName>
</protein>
<dbReference type="OrthoDB" id="4258721at2"/>
<name>A0A401Z4D6_9ACTN</name>
<reference evidence="1 2" key="1">
    <citation type="submission" date="2018-12" db="EMBL/GenBank/DDBJ databases">
        <title>Draft genome sequence of Embleya hyalina NBRC 13850T.</title>
        <authorList>
            <person name="Komaki H."/>
            <person name="Hosoyama A."/>
            <person name="Kimura A."/>
            <person name="Ichikawa N."/>
            <person name="Tamura T."/>
        </authorList>
    </citation>
    <scope>NUCLEOTIDE SEQUENCE [LARGE SCALE GENOMIC DNA]</scope>
    <source>
        <strain evidence="1 2">NBRC 13850</strain>
    </source>
</reference>
<dbReference type="AlphaFoldDB" id="A0A401Z4D6"/>
<accession>A0A401Z4D6</accession>
<evidence type="ECO:0000313" key="1">
    <source>
        <dbReference type="EMBL" id="GCE01700.1"/>
    </source>
</evidence>
<evidence type="ECO:0000313" key="2">
    <source>
        <dbReference type="Proteomes" id="UP000286931"/>
    </source>
</evidence>
<sequence>MGFLRRRPPSGPDFDVLAIPFGDWPGSVVVAMLPGEDGSCQGIFVRYDLLANRGPAMLIGNLPPGSPAREEGVGRIEAQQLVAALGHEEMPEELSTEDTPIMLGDDLLIVRKVKYAEGRLACVEFDRSDNVLVRIVTWDRPITDDVFQLLKPIDADTFGG</sequence>
<dbReference type="RefSeq" id="WP_126643306.1">
    <property type="nucleotide sequence ID" value="NZ_BIFH01000052.1"/>
</dbReference>
<dbReference type="Proteomes" id="UP000286931">
    <property type="component" value="Unassembled WGS sequence"/>
</dbReference>
<keyword evidence="2" id="KW-1185">Reference proteome</keyword>